<dbReference type="EMBL" id="LHXT01000001">
    <property type="protein sequence ID" value="KXA98947.1"/>
    <property type="molecule type" value="Genomic_DNA"/>
</dbReference>
<dbReference type="HAMAP" id="MF_00058">
    <property type="entry name" value="MTD"/>
    <property type="match status" value="1"/>
</dbReference>
<comment type="function">
    <text evidence="7">Catalyzes the oxidation of methylene-H(4)MPT to methenyl-H(4)MPT(+).</text>
</comment>
<dbReference type="Gene3D" id="6.10.140.120">
    <property type="match status" value="1"/>
</dbReference>
<evidence type="ECO:0000256" key="3">
    <source>
        <dbReference type="ARBA" id="ARBA00014062"/>
    </source>
</evidence>
<evidence type="ECO:0000256" key="6">
    <source>
        <dbReference type="ARBA" id="ARBA00031410"/>
    </source>
</evidence>
<dbReference type="AlphaFoldDB" id="A0A656YXJ9"/>
<comment type="caution">
    <text evidence="9">The sequence shown here is derived from an EMBL/GenBank/DDBJ whole genome shotgun (WGS) entry which is preliminary data.</text>
</comment>
<dbReference type="Pfam" id="PF01993">
    <property type="entry name" value="MTD"/>
    <property type="match status" value="1"/>
</dbReference>
<evidence type="ECO:0000256" key="8">
    <source>
        <dbReference type="SAM" id="MobiDB-lite"/>
    </source>
</evidence>
<dbReference type="Gene3D" id="3.40.50.10830">
    <property type="entry name" value="F420-dependent methylenetetrahydromethanopterin dehydrogenase (MTD)"/>
    <property type="match status" value="1"/>
</dbReference>
<organism evidence="9 10">
    <name type="scientific">candidate division MSBL1 archaeon SCGC-AAA259J03</name>
    <dbReference type="NCBI Taxonomy" id="1698269"/>
    <lineage>
        <taxon>Archaea</taxon>
        <taxon>Methanobacteriati</taxon>
        <taxon>Methanobacteriota</taxon>
        <taxon>candidate division MSBL1</taxon>
    </lineage>
</organism>
<dbReference type="NCBIfam" id="NF002162">
    <property type="entry name" value="PRK00994.1"/>
    <property type="match status" value="1"/>
</dbReference>
<evidence type="ECO:0000313" key="10">
    <source>
        <dbReference type="Proteomes" id="UP000070257"/>
    </source>
</evidence>
<reference evidence="9 10" key="1">
    <citation type="journal article" date="2016" name="Sci. Rep.">
        <title>Metabolic traits of an uncultured archaeal lineage -MSBL1- from brine pools of the Red Sea.</title>
        <authorList>
            <person name="Mwirichia R."/>
            <person name="Alam I."/>
            <person name="Rashid M."/>
            <person name="Vinu M."/>
            <person name="Ba-Alawi W."/>
            <person name="Anthony Kamau A."/>
            <person name="Kamanda Ngugi D."/>
            <person name="Goker M."/>
            <person name="Klenk H.P."/>
            <person name="Bajic V."/>
            <person name="Stingl U."/>
        </authorList>
    </citation>
    <scope>NUCLEOTIDE SEQUENCE [LARGE SCALE GENOMIC DNA]</scope>
    <source>
        <strain evidence="9">SCGC-AAA259J03</strain>
    </source>
</reference>
<keyword evidence="10" id="KW-1185">Reference proteome</keyword>
<evidence type="ECO:0000256" key="2">
    <source>
        <dbReference type="ARBA" id="ARBA00012904"/>
    </source>
</evidence>
<feature type="compositionally biased region" description="Basic and acidic residues" evidence="8">
    <location>
        <begin position="242"/>
        <end position="276"/>
    </location>
</feature>
<dbReference type="InterPro" id="IPR002844">
    <property type="entry name" value="MTD"/>
</dbReference>
<dbReference type="InterPro" id="IPR036080">
    <property type="entry name" value="MTD_sf"/>
</dbReference>
<proteinExistence type="inferred from homology"/>
<dbReference type="PIRSF" id="PIRSF005627">
    <property type="entry name" value="MTD"/>
    <property type="match status" value="1"/>
</dbReference>
<dbReference type="GO" id="GO:0015948">
    <property type="term" value="P:methanogenesis"/>
    <property type="evidence" value="ECO:0007669"/>
    <property type="project" value="InterPro"/>
</dbReference>
<dbReference type="Proteomes" id="UP000070257">
    <property type="component" value="Unassembled WGS sequence"/>
</dbReference>
<keyword evidence="4 7" id="KW-0554">One-carbon metabolism</keyword>
<keyword evidence="5 7" id="KW-0560">Oxidoreductase</keyword>
<feature type="region of interest" description="Disordered" evidence="8">
    <location>
        <begin position="241"/>
        <end position="276"/>
    </location>
</feature>
<evidence type="ECO:0000256" key="7">
    <source>
        <dbReference type="HAMAP-Rule" id="MF_00058"/>
    </source>
</evidence>
<dbReference type="GO" id="GO:0030268">
    <property type="term" value="F:methylenetetrahydromethanopterin dehydrogenase activity"/>
    <property type="evidence" value="ECO:0007669"/>
    <property type="project" value="UniProtKB-UniRule"/>
</dbReference>
<protein>
    <recommendedName>
        <fullName evidence="3 7">F420-dependent methylenetetrahydromethanopterin dehydrogenase</fullName>
        <shortName evidence="7">MTD</shortName>
        <ecNumber evidence="2 7">1.5.98.1</ecNumber>
    </recommendedName>
    <alternativeName>
        <fullName evidence="6 7">Coenzyme F420-dependent N5,N10-methylenetetrahydromethanopterin dehydrogenase</fullName>
    </alternativeName>
</protein>
<name>A0A656YXJ9_9EURY</name>
<evidence type="ECO:0000313" key="9">
    <source>
        <dbReference type="EMBL" id="KXA98947.1"/>
    </source>
</evidence>
<dbReference type="GO" id="GO:0008901">
    <property type="term" value="F:ferredoxin hydrogenase activity"/>
    <property type="evidence" value="ECO:0007669"/>
    <property type="project" value="InterPro"/>
</dbReference>
<sequence length="276" mass="30278">MVEVRVGLAKLGNIGTSSMLDLMLDERAEREDIDFRVLCSGPKMRKEDGKELADKLQGFDPDLIIISSPNPSTPGPTAARETVSDLDIPRVIIGDAPGTRIKDDLEKAGFGYLFILADAMIGARREFLDPIEMSLFNADLIKVLSVTGAFRVVQEEIDKIISAEKTGNSYIPQLVVDRDTAISAADFENPYARAKAMAAYEMASKVADLDVEGCFQVHEESKYVPIVASAHEMMRSAANLADEARELEKSEDSVLRKPHADDGDILSKNKLMESLK</sequence>
<dbReference type="GO" id="GO:0006730">
    <property type="term" value="P:one-carbon metabolic process"/>
    <property type="evidence" value="ECO:0007669"/>
    <property type="project" value="UniProtKB-UniRule"/>
</dbReference>
<evidence type="ECO:0000256" key="5">
    <source>
        <dbReference type="ARBA" id="ARBA00023002"/>
    </source>
</evidence>
<comment type="similarity">
    <text evidence="1 7">Belongs to the MTD family.</text>
</comment>
<dbReference type="SUPFAM" id="SSF102324">
    <property type="entry name" value="F420-dependent methylenetetrahydromethanopterin dehydrogenase (MTD)"/>
    <property type="match status" value="1"/>
</dbReference>
<evidence type="ECO:0000256" key="1">
    <source>
        <dbReference type="ARBA" id="ARBA00007842"/>
    </source>
</evidence>
<gene>
    <name evidence="7" type="primary">mtd</name>
    <name evidence="9" type="ORF">AKJ39_00120</name>
</gene>
<accession>A0A656YXJ9</accession>
<evidence type="ECO:0000256" key="4">
    <source>
        <dbReference type="ARBA" id="ARBA00022563"/>
    </source>
</evidence>
<comment type="catalytic activity">
    <reaction evidence="7">
        <text>5,10-methylenetetrahydromethanopterin + oxidized coenzyme F420-(gamma-L-Glu)(n) + 2 H(+) = 5,10-methenyl-5,6,7,8-tetrahydromethanopterin + reduced coenzyme F420-(gamma-L-Glu)(n)</text>
        <dbReference type="Rhea" id="RHEA:16721"/>
        <dbReference type="Rhea" id="RHEA-COMP:12939"/>
        <dbReference type="Rhea" id="RHEA-COMP:14378"/>
        <dbReference type="ChEBI" id="CHEBI:15378"/>
        <dbReference type="ChEBI" id="CHEBI:57818"/>
        <dbReference type="ChEBI" id="CHEBI:58337"/>
        <dbReference type="ChEBI" id="CHEBI:133980"/>
        <dbReference type="ChEBI" id="CHEBI:139511"/>
        <dbReference type="EC" id="1.5.98.1"/>
    </reaction>
</comment>
<dbReference type="EC" id="1.5.98.1" evidence="2 7"/>